<dbReference type="PANTHER" id="PTHR23301:SF106">
    <property type="entry name" value="CHITIN-BINDING TYPE-2 DOMAIN-CONTAINING PROTEIN-RELATED"/>
    <property type="match status" value="1"/>
</dbReference>
<dbReference type="GO" id="GO:0005576">
    <property type="term" value="C:extracellular region"/>
    <property type="evidence" value="ECO:0007669"/>
    <property type="project" value="InterPro"/>
</dbReference>
<sequence length="341" mass="38073">MKDQLLLIVLLLAVSLVESLTAVPDIASLCQISEPWQMLPHEHHCQRFYVCTGDPEVPFQEFSCPLEYHFSRELKICVPGTCSDDPPSPICGLINHVERVSHDCSRYMQCLTGGAYAVAKCSAGNYFDPNRKACLPVAVTAAHQCSCVLPDNATLANSNDCETYFRCKKGEAVLVQCPPGEYFEAEVGTCLPDLTGICLERPTMPPQSMVSAKALALDECIRTGSRLAPHRRDCQRYYICARMRVIEMRCPRGQYFDVVHRLCSLDRQSECNVSTMVENKQEQPKKEDQEVDIKENELDSVLAEDLSLPGLEANAKQPAPPPNERDVVSNYDKFSSKFVSL</sequence>
<evidence type="ECO:0000256" key="6">
    <source>
        <dbReference type="SAM" id="MobiDB-lite"/>
    </source>
</evidence>
<evidence type="ECO:0000256" key="7">
    <source>
        <dbReference type="SAM" id="SignalP"/>
    </source>
</evidence>
<dbReference type="InterPro" id="IPR051940">
    <property type="entry name" value="Chitin_bind-dev_reg"/>
</dbReference>
<protein>
    <submittedName>
        <fullName evidence="10">Peritrophin-48</fullName>
    </submittedName>
</protein>
<dbReference type="RefSeq" id="XP_017023085.1">
    <property type="nucleotide sequence ID" value="XM_017167596.3"/>
</dbReference>
<dbReference type="GO" id="GO:0008061">
    <property type="term" value="F:chitin binding"/>
    <property type="evidence" value="ECO:0007669"/>
    <property type="project" value="UniProtKB-KW"/>
</dbReference>
<evidence type="ECO:0000313" key="9">
    <source>
        <dbReference type="Proteomes" id="UP001652661"/>
    </source>
</evidence>
<dbReference type="InterPro" id="IPR002557">
    <property type="entry name" value="Chitin-bd_dom"/>
</dbReference>
<evidence type="ECO:0000256" key="4">
    <source>
        <dbReference type="ARBA" id="ARBA00023157"/>
    </source>
</evidence>
<dbReference type="OrthoDB" id="6020543at2759"/>
<reference evidence="10" key="1">
    <citation type="submission" date="2025-08" db="UniProtKB">
        <authorList>
            <consortium name="RefSeq"/>
        </authorList>
    </citation>
    <scope>IDENTIFICATION</scope>
    <source>
        <strain evidence="10">14028-0561.14</strain>
        <tissue evidence="10">Whole fly</tissue>
    </source>
</reference>
<proteinExistence type="predicted"/>
<dbReference type="Pfam" id="PF01607">
    <property type="entry name" value="CBM_14"/>
    <property type="match status" value="4"/>
</dbReference>
<evidence type="ECO:0000313" key="10">
    <source>
        <dbReference type="RefSeq" id="XP_017023085.1"/>
    </source>
</evidence>
<dbReference type="Proteomes" id="UP001652661">
    <property type="component" value="Chromosome 3L"/>
</dbReference>
<feature type="chain" id="PRO_5027851268" evidence="7">
    <location>
        <begin position="20"/>
        <end position="341"/>
    </location>
</feature>
<dbReference type="PANTHER" id="PTHR23301">
    <property type="entry name" value="CHITIN BINDING PERITROPHIN-A"/>
    <property type="match status" value="1"/>
</dbReference>
<feature type="domain" description="Chitin-binding type-2" evidence="8">
    <location>
        <begin position="217"/>
        <end position="273"/>
    </location>
</feature>
<keyword evidence="5" id="KW-0325">Glycoprotein</keyword>
<feature type="domain" description="Chitin-binding type-2" evidence="8">
    <location>
        <begin position="27"/>
        <end position="77"/>
    </location>
</feature>
<keyword evidence="9" id="KW-1185">Reference proteome</keyword>
<accession>A0A6P4I4M9</accession>
<feature type="signal peptide" evidence="7">
    <location>
        <begin position="1"/>
        <end position="19"/>
    </location>
</feature>
<evidence type="ECO:0000259" key="8">
    <source>
        <dbReference type="PROSITE" id="PS50940"/>
    </source>
</evidence>
<evidence type="ECO:0000256" key="3">
    <source>
        <dbReference type="ARBA" id="ARBA00022737"/>
    </source>
</evidence>
<dbReference type="AlphaFoldDB" id="A0A6P4I4M9"/>
<dbReference type="PROSITE" id="PS50940">
    <property type="entry name" value="CHIT_BIND_II"/>
    <property type="match status" value="4"/>
</dbReference>
<dbReference type="InterPro" id="IPR036508">
    <property type="entry name" value="Chitin-bd_dom_sf"/>
</dbReference>
<feature type="region of interest" description="Disordered" evidence="6">
    <location>
        <begin position="309"/>
        <end position="328"/>
    </location>
</feature>
<gene>
    <name evidence="10" type="primary">obst-J</name>
</gene>
<keyword evidence="2 7" id="KW-0732">Signal</keyword>
<keyword evidence="3" id="KW-0677">Repeat</keyword>
<feature type="domain" description="Chitin-binding type-2" evidence="8">
    <location>
        <begin position="144"/>
        <end position="200"/>
    </location>
</feature>
<dbReference type="SUPFAM" id="SSF57625">
    <property type="entry name" value="Invertebrate chitin-binding proteins"/>
    <property type="match status" value="4"/>
</dbReference>
<evidence type="ECO:0000256" key="2">
    <source>
        <dbReference type="ARBA" id="ARBA00022729"/>
    </source>
</evidence>
<organism evidence="9 10">
    <name type="scientific">Drosophila kikkawai</name>
    <name type="common">Fruit fly</name>
    <dbReference type="NCBI Taxonomy" id="30033"/>
    <lineage>
        <taxon>Eukaryota</taxon>
        <taxon>Metazoa</taxon>
        <taxon>Ecdysozoa</taxon>
        <taxon>Arthropoda</taxon>
        <taxon>Hexapoda</taxon>
        <taxon>Insecta</taxon>
        <taxon>Pterygota</taxon>
        <taxon>Neoptera</taxon>
        <taxon>Endopterygota</taxon>
        <taxon>Diptera</taxon>
        <taxon>Brachycera</taxon>
        <taxon>Muscomorpha</taxon>
        <taxon>Ephydroidea</taxon>
        <taxon>Drosophilidae</taxon>
        <taxon>Drosophila</taxon>
        <taxon>Sophophora</taxon>
    </lineage>
</organism>
<keyword evidence="1" id="KW-0147">Chitin-binding</keyword>
<evidence type="ECO:0000256" key="1">
    <source>
        <dbReference type="ARBA" id="ARBA00022669"/>
    </source>
</evidence>
<name>A0A6P4I4M9_DROKI</name>
<keyword evidence="4" id="KW-1015">Disulfide bond</keyword>
<evidence type="ECO:0000256" key="5">
    <source>
        <dbReference type="ARBA" id="ARBA00023180"/>
    </source>
</evidence>
<feature type="domain" description="Chitin-binding type-2" evidence="8">
    <location>
        <begin position="88"/>
        <end position="134"/>
    </location>
</feature>
<dbReference type="SMART" id="SM00494">
    <property type="entry name" value="ChtBD2"/>
    <property type="match status" value="4"/>
</dbReference>
<dbReference type="Gene3D" id="2.170.140.10">
    <property type="entry name" value="Chitin binding domain"/>
    <property type="match status" value="2"/>
</dbReference>